<keyword evidence="2" id="KW-1185">Reference proteome</keyword>
<dbReference type="InterPro" id="IPR036397">
    <property type="entry name" value="RNaseH_sf"/>
</dbReference>
<dbReference type="EMBL" id="BMAU01021319">
    <property type="protein sequence ID" value="GFY13009.1"/>
    <property type="molecule type" value="Genomic_DNA"/>
</dbReference>
<dbReference type="Proteomes" id="UP000887159">
    <property type="component" value="Unassembled WGS sequence"/>
</dbReference>
<dbReference type="PANTHER" id="PTHR46060:SF1">
    <property type="entry name" value="MARINER MOS1 TRANSPOSASE-LIKE PROTEIN"/>
    <property type="match status" value="1"/>
</dbReference>
<reference evidence="1" key="1">
    <citation type="submission" date="2020-08" db="EMBL/GenBank/DDBJ databases">
        <title>Multicomponent nature underlies the extraordinary mechanical properties of spider dragline silk.</title>
        <authorList>
            <person name="Kono N."/>
            <person name="Nakamura H."/>
            <person name="Mori M."/>
            <person name="Yoshida Y."/>
            <person name="Ohtoshi R."/>
            <person name="Malay A.D."/>
            <person name="Moran D.A.P."/>
            <person name="Tomita M."/>
            <person name="Numata K."/>
            <person name="Arakawa K."/>
        </authorList>
    </citation>
    <scope>NUCLEOTIDE SEQUENCE</scope>
</reference>
<dbReference type="PANTHER" id="PTHR46060">
    <property type="entry name" value="MARINER MOS1 TRANSPOSASE-LIKE PROTEIN"/>
    <property type="match status" value="1"/>
</dbReference>
<comment type="caution">
    <text evidence="1">The sequence shown here is derived from an EMBL/GenBank/DDBJ whole genome shotgun (WGS) entry which is preliminary data.</text>
</comment>
<gene>
    <name evidence="1" type="primary">mariner T</name>
    <name evidence="1" type="ORF">TNCV_665751</name>
</gene>
<dbReference type="InterPro" id="IPR001888">
    <property type="entry name" value="Transposase_1"/>
</dbReference>
<accession>A0A8X6VHK4</accession>
<proteinExistence type="predicted"/>
<dbReference type="InterPro" id="IPR052709">
    <property type="entry name" value="Transposase-MT_Hybrid"/>
</dbReference>
<sequence length="190" mass="21563">MHCCPTRRVFSGTGLELVTRQATIQYLYHSGTMATCFGKKTMLCVSWDQSGIVYYELLKPNDQKTWQNDFVTQQHSVSPVKNTLKSLGWDILPHPPYSPDLATSVYPLFTSMGHTLAEQHFSNFEDAGKWLDEWVVLNSCWAAVAEWYRYRTVACFVTGSSPVPPKTRRVGQRCTLNLSRAETSSHWCGS</sequence>
<name>A0A8X6VHK4_TRICX</name>
<dbReference type="GO" id="GO:0003676">
    <property type="term" value="F:nucleic acid binding"/>
    <property type="evidence" value="ECO:0007669"/>
    <property type="project" value="InterPro"/>
</dbReference>
<dbReference type="AlphaFoldDB" id="A0A8X6VHK4"/>
<evidence type="ECO:0000313" key="2">
    <source>
        <dbReference type="Proteomes" id="UP000887159"/>
    </source>
</evidence>
<organism evidence="1 2">
    <name type="scientific">Trichonephila clavipes</name>
    <name type="common">Golden silk orbweaver</name>
    <name type="synonym">Nephila clavipes</name>
    <dbReference type="NCBI Taxonomy" id="2585209"/>
    <lineage>
        <taxon>Eukaryota</taxon>
        <taxon>Metazoa</taxon>
        <taxon>Ecdysozoa</taxon>
        <taxon>Arthropoda</taxon>
        <taxon>Chelicerata</taxon>
        <taxon>Arachnida</taxon>
        <taxon>Araneae</taxon>
        <taxon>Araneomorphae</taxon>
        <taxon>Entelegynae</taxon>
        <taxon>Araneoidea</taxon>
        <taxon>Nephilidae</taxon>
        <taxon>Trichonephila</taxon>
    </lineage>
</organism>
<dbReference type="Pfam" id="PF01359">
    <property type="entry name" value="Transposase_1"/>
    <property type="match status" value="1"/>
</dbReference>
<dbReference type="Gene3D" id="3.30.420.10">
    <property type="entry name" value="Ribonuclease H-like superfamily/Ribonuclease H"/>
    <property type="match status" value="1"/>
</dbReference>
<protein>
    <submittedName>
        <fullName evidence="1">Mariner Mos1 transposase</fullName>
    </submittedName>
</protein>
<evidence type="ECO:0000313" key="1">
    <source>
        <dbReference type="EMBL" id="GFY13009.1"/>
    </source>
</evidence>